<reference evidence="2 3" key="1">
    <citation type="journal article" date="2015" name="Plant Cell">
        <title>Oil accumulation by the oleaginous diatom Fistulifera solaris as revealed by the genome and transcriptome.</title>
        <authorList>
            <person name="Tanaka T."/>
            <person name="Maeda Y."/>
            <person name="Veluchamy A."/>
            <person name="Tanaka M."/>
            <person name="Abida H."/>
            <person name="Marechal E."/>
            <person name="Bowler C."/>
            <person name="Muto M."/>
            <person name="Sunaga Y."/>
            <person name="Tanaka M."/>
            <person name="Yoshino T."/>
            <person name="Taniguchi T."/>
            <person name="Fukuda Y."/>
            <person name="Nemoto M."/>
            <person name="Matsumoto M."/>
            <person name="Wong P.S."/>
            <person name="Aburatani S."/>
            <person name="Fujibuchi W."/>
        </authorList>
    </citation>
    <scope>NUCLEOTIDE SEQUENCE [LARGE SCALE GENOMIC DNA]</scope>
    <source>
        <strain evidence="2 3">JPCC DA0580</strain>
    </source>
</reference>
<keyword evidence="3" id="KW-1185">Reference proteome</keyword>
<feature type="signal peptide" evidence="1">
    <location>
        <begin position="1"/>
        <end position="23"/>
    </location>
</feature>
<evidence type="ECO:0000256" key="1">
    <source>
        <dbReference type="SAM" id="SignalP"/>
    </source>
</evidence>
<dbReference type="InParanoid" id="A0A1Z5K249"/>
<sequence>MILSRKPLFAFTILFVTSCCLWSFTEDIRNLAEDPANTEANERNTTKIEAHNTTTEIIIQLSGQFGNHISKIAAGVAVAIELEARGRHTTLTLLRPRRGHSGEQTAALLQECFPSLRNVSFDNNHPNLVPKPLSWNQESPGDFDDAMNEIVKSKTSSVLVDYLSGLDLIGDRHYKALRRFFTIDCCSSESRPYRTVFHYRNFEREMPRRGKQKGYEEISAQFVNELLHDNNDSTPILIVTPYAPDVKSYVDVLQNQGKVVHVLANSTPLQDFCMLLSATETIIGVARSTFFLWAGLLGNAPQVRAYSIDSEWKRQSNSPVYDHYNWTDPELKGRFHFELYHLLSSR</sequence>
<comment type="caution">
    <text evidence="2">The sequence shown here is derived from an EMBL/GenBank/DDBJ whole genome shotgun (WGS) entry which is preliminary data.</text>
</comment>
<evidence type="ECO:0000313" key="3">
    <source>
        <dbReference type="Proteomes" id="UP000198406"/>
    </source>
</evidence>
<accession>A0A1Z5K249</accession>
<name>A0A1Z5K249_FISSO</name>
<protein>
    <submittedName>
        <fullName evidence="2">Uncharacterized protein</fullName>
    </submittedName>
</protein>
<dbReference type="EMBL" id="BDSP01000147">
    <property type="protein sequence ID" value="GAX20335.1"/>
    <property type="molecule type" value="Genomic_DNA"/>
</dbReference>
<dbReference type="Proteomes" id="UP000198406">
    <property type="component" value="Unassembled WGS sequence"/>
</dbReference>
<organism evidence="2 3">
    <name type="scientific">Fistulifera solaris</name>
    <name type="common">Oleaginous diatom</name>
    <dbReference type="NCBI Taxonomy" id="1519565"/>
    <lineage>
        <taxon>Eukaryota</taxon>
        <taxon>Sar</taxon>
        <taxon>Stramenopiles</taxon>
        <taxon>Ochrophyta</taxon>
        <taxon>Bacillariophyta</taxon>
        <taxon>Bacillariophyceae</taxon>
        <taxon>Bacillariophycidae</taxon>
        <taxon>Naviculales</taxon>
        <taxon>Naviculaceae</taxon>
        <taxon>Fistulifera</taxon>
    </lineage>
</organism>
<evidence type="ECO:0000313" key="2">
    <source>
        <dbReference type="EMBL" id="GAX20335.1"/>
    </source>
</evidence>
<keyword evidence="1" id="KW-0732">Signal</keyword>
<proteinExistence type="predicted"/>
<dbReference type="PROSITE" id="PS51257">
    <property type="entry name" value="PROKAR_LIPOPROTEIN"/>
    <property type="match status" value="1"/>
</dbReference>
<feature type="chain" id="PRO_5012216141" evidence="1">
    <location>
        <begin position="24"/>
        <end position="346"/>
    </location>
</feature>
<gene>
    <name evidence="2" type="ORF">FisN_9Hh044</name>
</gene>
<dbReference type="AlphaFoldDB" id="A0A1Z5K249"/>
<dbReference type="OrthoDB" id="48529at2759"/>